<reference evidence="2 3" key="1">
    <citation type="submission" date="2018-09" db="EMBL/GenBank/DDBJ databases">
        <title>The draft genome of Acinetobacter spp. strains.</title>
        <authorList>
            <person name="Qin J."/>
            <person name="Feng Y."/>
            <person name="Zong Z."/>
        </authorList>
    </citation>
    <scope>NUCLEOTIDE SEQUENCE [LARGE SCALE GENOMIC DNA]</scope>
    <source>
        <strain evidence="2 3">WCHAc060002</strain>
    </source>
</reference>
<evidence type="ECO:0000313" key="3">
    <source>
        <dbReference type="Proteomes" id="UP000281084"/>
    </source>
</evidence>
<evidence type="ECO:0000259" key="1">
    <source>
        <dbReference type="Pfam" id="PF00561"/>
    </source>
</evidence>
<accession>A0A3A8FUH8</accession>
<sequence length="303" mass="34992">MPYYHMPDGEQLFVRRYGQGEPVLVLSGLGMQSWQWHPFLYPHHKKFEFIIPDWRGFGGSKQCKIPNLDAISSHWRDIEALLPQLNLPQFKVIAYSMGATTAMHGMQYGQFHRSIQQYLHIDQTPKISADQSWPFGLFGEKHTQFIEILQQISQVLKANPDAKTMHDLKSADRQRLLNSWLAFIDLQAGSKIAPFLIKQALKYPRLQAHVLPIQRLDYLSWYIHNYLEHKEDYREALTQLTCPVTFFIGAESKLYPAEGQQQIANTIPQAQQVIFKKSGHTPLLSEPLKFASEIGRFLHAHDA</sequence>
<proteinExistence type="predicted"/>
<dbReference type="InterPro" id="IPR029058">
    <property type="entry name" value="AB_hydrolase_fold"/>
</dbReference>
<gene>
    <name evidence="2" type="ORF">D7V64_13175</name>
</gene>
<dbReference type="Proteomes" id="UP000281084">
    <property type="component" value="Unassembled WGS sequence"/>
</dbReference>
<evidence type="ECO:0000313" key="2">
    <source>
        <dbReference type="EMBL" id="RKG50078.1"/>
    </source>
</evidence>
<dbReference type="GO" id="GO:0016787">
    <property type="term" value="F:hydrolase activity"/>
    <property type="evidence" value="ECO:0007669"/>
    <property type="project" value="UniProtKB-KW"/>
</dbReference>
<dbReference type="PANTHER" id="PTHR43194:SF2">
    <property type="entry name" value="PEROXISOMAL MEMBRANE PROTEIN LPX1"/>
    <property type="match status" value="1"/>
</dbReference>
<dbReference type="PANTHER" id="PTHR43194">
    <property type="entry name" value="HYDROLASE ALPHA/BETA FOLD FAMILY"/>
    <property type="match status" value="1"/>
</dbReference>
<comment type="caution">
    <text evidence="2">The sequence shown here is derived from an EMBL/GenBank/DDBJ whole genome shotgun (WGS) entry which is preliminary data.</text>
</comment>
<dbReference type="InterPro" id="IPR050228">
    <property type="entry name" value="Carboxylesterase_BioH"/>
</dbReference>
<organism evidence="2 3">
    <name type="scientific">Acinetobacter cumulans</name>
    <dbReference type="NCBI Taxonomy" id="2136182"/>
    <lineage>
        <taxon>Bacteria</taxon>
        <taxon>Pseudomonadati</taxon>
        <taxon>Pseudomonadota</taxon>
        <taxon>Gammaproteobacteria</taxon>
        <taxon>Moraxellales</taxon>
        <taxon>Moraxellaceae</taxon>
        <taxon>Acinetobacter</taxon>
    </lineage>
</organism>
<dbReference type="AlphaFoldDB" id="A0A3A8FUH8"/>
<keyword evidence="2" id="KW-0378">Hydrolase</keyword>
<dbReference type="InterPro" id="IPR000073">
    <property type="entry name" value="AB_hydrolase_1"/>
</dbReference>
<protein>
    <submittedName>
        <fullName evidence="2">Alpha/beta hydrolase</fullName>
    </submittedName>
</protein>
<dbReference type="Gene3D" id="3.40.50.1820">
    <property type="entry name" value="alpha/beta hydrolase"/>
    <property type="match status" value="1"/>
</dbReference>
<dbReference type="EMBL" id="RAXZ01000021">
    <property type="protein sequence ID" value="RKG50078.1"/>
    <property type="molecule type" value="Genomic_DNA"/>
</dbReference>
<feature type="domain" description="AB hydrolase-1" evidence="1">
    <location>
        <begin position="22"/>
        <end position="287"/>
    </location>
</feature>
<name>A0A3A8FUH8_9GAMM</name>
<dbReference type="SUPFAM" id="SSF53474">
    <property type="entry name" value="alpha/beta-Hydrolases"/>
    <property type="match status" value="1"/>
</dbReference>
<dbReference type="RefSeq" id="WP_120367984.1">
    <property type="nucleotide sequence ID" value="NZ_RAXZ01000021.1"/>
</dbReference>
<dbReference type="Pfam" id="PF00561">
    <property type="entry name" value="Abhydrolase_1"/>
    <property type="match status" value="1"/>
</dbReference>